<dbReference type="Gene3D" id="2.60.120.10">
    <property type="entry name" value="Jelly Rolls"/>
    <property type="match status" value="1"/>
</dbReference>
<keyword evidence="3" id="KW-0238">DNA-binding</keyword>
<feature type="compositionally biased region" description="Basic and acidic residues" evidence="7">
    <location>
        <begin position="504"/>
        <end position="536"/>
    </location>
</feature>
<gene>
    <name evidence="10" type="ORF">TWF696_009402</name>
</gene>
<keyword evidence="4" id="KW-0539">Nucleus</keyword>
<feature type="compositionally biased region" description="Basic residues" evidence="7">
    <location>
        <begin position="613"/>
        <end position="624"/>
    </location>
</feature>
<dbReference type="InterPro" id="IPR028929">
    <property type="entry name" value="Mif2_N"/>
</dbReference>
<evidence type="ECO:0000313" key="10">
    <source>
        <dbReference type="EMBL" id="KAK6341101.1"/>
    </source>
</evidence>
<evidence type="ECO:0000256" key="4">
    <source>
        <dbReference type="ARBA" id="ARBA00023242"/>
    </source>
</evidence>
<evidence type="ECO:0000256" key="6">
    <source>
        <dbReference type="ARBA" id="ARBA00075033"/>
    </source>
</evidence>
<feature type="domain" description="Mif2 N-terminal" evidence="9">
    <location>
        <begin position="14"/>
        <end position="74"/>
    </location>
</feature>
<dbReference type="InterPro" id="IPR025974">
    <property type="entry name" value="Mif2/CENP-C_cupin"/>
</dbReference>
<dbReference type="FunFam" id="2.60.120.10:FF:000033">
    <property type="entry name" value="Centromere protein C 1"/>
    <property type="match status" value="1"/>
</dbReference>
<keyword evidence="11" id="KW-1185">Reference proteome</keyword>
<evidence type="ECO:0000256" key="2">
    <source>
        <dbReference type="ARBA" id="ARBA00010291"/>
    </source>
</evidence>
<dbReference type="PANTHER" id="PTHR16684">
    <property type="entry name" value="CENTROMERE PROTEIN C"/>
    <property type="match status" value="1"/>
</dbReference>
<dbReference type="GO" id="GO:0000776">
    <property type="term" value="C:kinetochore"/>
    <property type="evidence" value="ECO:0007669"/>
    <property type="project" value="InterPro"/>
</dbReference>
<dbReference type="GO" id="GO:0019237">
    <property type="term" value="F:centromeric DNA binding"/>
    <property type="evidence" value="ECO:0007669"/>
    <property type="project" value="InterPro"/>
</dbReference>
<dbReference type="SUPFAM" id="SSF51182">
    <property type="entry name" value="RmlC-like cupins"/>
    <property type="match status" value="1"/>
</dbReference>
<feature type="compositionally biased region" description="Low complexity" evidence="7">
    <location>
        <begin position="148"/>
        <end position="179"/>
    </location>
</feature>
<feature type="domain" description="Mif2/CENP-C cupin" evidence="8">
    <location>
        <begin position="692"/>
        <end position="774"/>
    </location>
</feature>
<comment type="similarity">
    <text evidence="2">Belongs to the CENP-C/MIF2 family.</text>
</comment>
<protein>
    <recommendedName>
        <fullName evidence="6">CENP-C homolog</fullName>
    </recommendedName>
</protein>
<feature type="compositionally biased region" description="Basic residues" evidence="7">
    <location>
        <begin position="422"/>
        <end position="431"/>
    </location>
</feature>
<sequence>MAYVANKKRENLHTDIGMVGRKTGFTVKSLPRNDDGMENMSAFFSSSPRPESEAAVPDDCTEDLLSDNDMDNDHAIVKSTGVPDLTPHVHDAPSRILLDNSASMDIEESSARSLADTLDSRRVDRHLTSLRNPYPGIFSPARRKSTLSSNHSPSFAPHSASSLPQLSQGSSSASPSSRRASYHRTHTSREAGSQPSHLDQGVEPEDGFTSSKENIPKTLEETASERTKQISSISKTQRGVATSTGLRSVHGSRLLTQGKRHFQSNVNSLEQPDNDDYELSIFDPVDRTEPTPTPPKKANSGYNITLSARLAKRADTSGSKYLDKRQGETIKPQSTIRDRKHVKQGQRVPRSESTVSAGSDTDDPSKEPGLSDIGDTEQPKATEGKSPLPKPLSPGQGNANNPENRSIATISSVDRLDSNLYPRKRAGRPKKSQTSFPNKAEPLAAPKQIAPKPSNKIPCQDVADISKDTADGGSSQNVQLSSEQPPLLPKRGRKRKADLSAPESESRDLPAPHRLKLDTRRDHASNKLDQQRDGKPAENQLSGTDTLESDRPKRSRIAPLQFWKNEKRVYTVNERRESGTAVSLTEEVIRIEDTPVTRPPKKSRTQVQGATARTKKTGKRGKRKALNDKDQEILSGSDTDDEDWEKVGKLVGMVKQWPSESAGAEDDEIEDEIAISRKGIEFKPIFGSDYLFAKTMGKEFMGCGILELQTGATKKLKSSGKMQLVFFVLEGKIEAEVNELGFRITRGGQFQVPRGNMYKISNPFSRTSRIFFAQACIPELELE</sequence>
<feature type="compositionally biased region" description="Basic and acidic residues" evidence="7">
    <location>
        <begin position="214"/>
        <end position="228"/>
    </location>
</feature>
<dbReference type="AlphaFoldDB" id="A0AAV9UG07"/>
<comment type="function">
    <text evidence="5">Component of the kinetochore, a multiprotein complex that assembles on centromeric DNA and attaches chromosomes to spindle microtubules, mediating chromosome segregation and sister chromatid segregation during meiosis and mitosis. Component of the inner kinetochore constitutive centromere-associated network (CCAN), which serves as a structural platform for outer kinetochore assembly.</text>
</comment>
<dbReference type="InterPro" id="IPR028386">
    <property type="entry name" value="CENP-C/Mif2/cnp3"/>
</dbReference>
<feature type="compositionally biased region" description="Polar residues" evidence="7">
    <location>
        <begin position="395"/>
        <end position="412"/>
    </location>
</feature>
<dbReference type="GO" id="GO:0051382">
    <property type="term" value="P:kinetochore assembly"/>
    <property type="evidence" value="ECO:0007669"/>
    <property type="project" value="InterPro"/>
</dbReference>
<dbReference type="EMBL" id="JAVHNQ010000008">
    <property type="protein sequence ID" value="KAK6341101.1"/>
    <property type="molecule type" value="Genomic_DNA"/>
</dbReference>
<evidence type="ECO:0000259" key="8">
    <source>
        <dbReference type="Pfam" id="PF11699"/>
    </source>
</evidence>
<feature type="compositionally biased region" description="Polar residues" evidence="7">
    <location>
        <begin position="229"/>
        <end position="246"/>
    </location>
</feature>
<evidence type="ECO:0000256" key="3">
    <source>
        <dbReference type="ARBA" id="ARBA00023125"/>
    </source>
</evidence>
<proteinExistence type="inferred from homology"/>
<evidence type="ECO:0000259" key="9">
    <source>
        <dbReference type="Pfam" id="PF15624"/>
    </source>
</evidence>
<name>A0AAV9UG07_9PEZI</name>
<evidence type="ECO:0000256" key="1">
    <source>
        <dbReference type="ARBA" id="ARBA00004123"/>
    </source>
</evidence>
<organism evidence="10 11">
    <name type="scientific">Orbilia brochopaga</name>
    <dbReference type="NCBI Taxonomy" id="3140254"/>
    <lineage>
        <taxon>Eukaryota</taxon>
        <taxon>Fungi</taxon>
        <taxon>Dikarya</taxon>
        <taxon>Ascomycota</taxon>
        <taxon>Pezizomycotina</taxon>
        <taxon>Orbiliomycetes</taxon>
        <taxon>Orbiliales</taxon>
        <taxon>Orbiliaceae</taxon>
        <taxon>Orbilia</taxon>
    </lineage>
</organism>
<dbReference type="InterPro" id="IPR014710">
    <property type="entry name" value="RmlC-like_jellyroll"/>
</dbReference>
<dbReference type="GO" id="GO:0051315">
    <property type="term" value="P:attachment of mitotic spindle microtubules to kinetochore"/>
    <property type="evidence" value="ECO:0007669"/>
    <property type="project" value="TreeGrafter"/>
</dbReference>
<dbReference type="Pfam" id="PF15624">
    <property type="entry name" value="Mif2_N"/>
    <property type="match status" value="1"/>
</dbReference>
<comment type="subcellular location">
    <subcellularLocation>
        <location evidence="1">Nucleus</location>
    </subcellularLocation>
</comment>
<evidence type="ECO:0000313" key="11">
    <source>
        <dbReference type="Proteomes" id="UP001375240"/>
    </source>
</evidence>
<feature type="region of interest" description="Disordered" evidence="7">
    <location>
        <begin position="592"/>
        <end position="642"/>
    </location>
</feature>
<reference evidence="10 11" key="1">
    <citation type="submission" date="2019-10" db="EMBL/GenBank/DDBJ databases">
        <authorList>
            <person name="Palmer J.M."/>
        </authorList>
    </citation>
    <scope>NUCLEOTIDE SEQUENCE [LARGE SCALE GENOMIC DNA]</scope>
    <source>
        <strain evidence="10 11">TWF696</strain>
    </source>
</reference>
<comment type="caution">
    <text evidence="10">The sequence shown here is derived from an EMBL/GenBank/DDBJ whole genome shotgun (WGS) entry which is preliminary data.</text>
</comment>
<dbReference type="Proteomes" id="UP001375240">
    <property type="component" value="Unassembled WGS sequence"/>
</dbReference>
<dbReference type="InterPro" id="IPR011051">
    <property type="entry name" value="RmlC_Cupin_sf"/>
</dbReference>
<dbReference type="GO" id="GO:0005634">
    <property type="term" value="C:nucleus"/>
    <property type="evidence" value="ECO:0007669"/>
    <property type="project" value="UniProtKB-SubCell"/>
</dbReference>
<evidence type="ECO:0000256" key="5">
    <source>
        <dbReference type="ARBA" id="ARBA00057947"/>
    </source>
</evidence>
<accession>A0AAV9UG07</accession>
<dbReference type="GO" id="GO:0051455">
    <property type="term" value="P:spindle attachment to meiosis I kinetochore"/>
    <property type="evidence" value="ECO:0007669"/>
    <property type="project" value="TreeGrafter"/>
</dbReference>
<evidence type="ECO:0000256" key="7">
    <source>
        <dbReference type="SAM" id="MobiDB-lite"/>
    </source>
</evidence>
<feature type="compositionally biased region" description="Polar residues" evidence="7">
    <location>
        <begin position="472"/>
        <end position="484"/>
    </location>
</feature>
<feature type="region of interest" description="Disordered" evidence="7">
    <location>
        <begin position="126"/>
        <end position="564"/>
    </location>
</feature>
<dbReference type="Pfam" id="PF11699">
    <property type="entry name" value="CENP-C_C"/>
    <property type="match status" value="1"/>
</dbReference>
<dbReference type="PANTHER" id="PTHR16684:SF11">
    <property type="entry name" value="CENTROMERE PROTEIN C"/>
    <property type="match status" value="1"/>
</dbReference>